<dbReference type="InterPro" id="IPR001734">
    <property type="entry name" value="Na/solute_symporter"/>
</dbReference>
<feature type="transmembrane region" description="Helical" evidence="14">
    <location>
        <begin position="378"/>
        <end position="398"/>
    </location>
</feature>
<evidence type="ECO:0000313" key="15">
    <source>
        <dbReference type="EMBL" id="GGH67860.1"/>
    </source>
</evidence>
<dbReference type="PROSITE" id="PS50283">
    <property type="entry name" value="NA_SOLUT_SYMP_3"/>
    <property type="match status" value="1"/>
</dbReference>
<keyword evidence="16" id="KW-1185">Reference proteome</keyword>
<feature type="transmembrane region" description="Helical" evidence="14">
    <location>
        <begin position="237"/>
        <end position="255"/>
    </location>
</feature>
<comment type="caution">
    <text evidence="15">The sequence shown here is derived from an EMBL/GenBank/DDBJ whole genome shotgun (WGS) entry which is preliminary data.</text>
</comment>
<keyword evidence="4" id="KW-1003">Cell membrane</keyword>
<evidence type="ECO:0000256" key="12">
    <source>
        <dbReference type="ARBA" id="ARBA00033708"/>
    </source>
</evidence>
<evidence type="ECO:0000256" key="10">
    <source>
        <dbReference type="ARBA" id="ARBA00023136"/>
    </source>
</evidence>
<dbReference type="GO" id="GO:0015293">
    <property type="term" value="F:symporter activity"/>
    <property type="evidence" value="ECO:0007669"/>
    <property type="project" value="UniProtKB-KW"/>
</dbReference>
<evidence type="ECO:0000256" key="3">
    <source>
        <dbReference type="ARBA" id="ARBA00022448"/>
    </source>
</evidence>
<keyword evidence="10 14" id="KW-0472">Membrane</keyword>
<organism evidence="15 16">
    <name type="scientific">Compostibacillus humi</name>
    <dbReference type="NCBI Taxonomy" id="1245525"/>
    <lineage>
        <taxon>Bacteria</taxon>
        <taxon>Bacillati</taxon>
        <taxon>Bacillota</taxon>
        <taxon>Bacilli</taxon>
        <taxon>Bacillales</taxon>
        <taxon>Bacillaceae</taxon>
        <taxon>Compostibacillus</taxon>
    </lineage>
</organism>
<dbReference type="InterPro" id="IPR038377">
    <property type="entry name" value="Na/Glc_symporter_sf"/>
</dbReference>
<keyword evidence="5 14" id="KW-0812">Transmembrane</keyword>
<feature type="transmembrane region" description="Helical" evidence="14">
    <location>
        <begin position="437"/>
        <end position="454"/>
    </location>
</feature>
<keyword evidence="6" id="KW-0769">Symport</keyword>
<evidence type="ECO:0000256" key="11">
    <source>
        <dbReference type="ARBA" id="ARBA00023201"/>
    </source>
</evidence>
<dbReference type="Gene3D" id="1.20.1730.10">
    <property type="entry name" value="Sodium/glucose cotransporter"/>
    <property type="match status" value="1"/>
</dbReference>
<evidence type="ECO:0000256" key="13">
    <source>
        <dbReference type="RuleBase" id="RU362091"/>
    </source>
</evidence>
<feature type="transmembrane region" description="Helical" evidence="14">
    <location>
        <begin position="276"/>
        <end position="296"/>
    </location>
</feature>
<keyword evidence="7 14" id="KW-1133">Transmembrane helix</keyword>
<evidence type="ECO:0000313" key="16">
    <source>
        <dbReference type="Proteomes" id="UP000602050"/>
    </source>
</evidence>
<dbReference type="Proteomes" id="UP000602050">
    <property type="component" value="Unassembled WGS sequence"/>
</dbReference>
<dbReference type="PANTHER" id="PTHR48086">
    <property type="entry name" value="SODIUM/PROLINE SYMPORTER-RELATED"/>
    <property type="match status" value="1"/>
</dbReference>
<feature type="transmembrane region" description="Helical" evidence="14">
    <location>
        <begin position="127"/>
        <end position="147"/>
    </location>
</feature>
<feature type="transmembrane region" description="Helical" evidence="14">
    <location>
        <begin position="316"/>
        <end position="335"/>
    </location>
</feature>
<dbReference type="Pfam" id="PF00474">
    <property type="entry name" value="SSF"/>
    <property type="match status" value="1"/>
</dbReference>
<evidence type="ECO:0000256" key="1">
    <source>
        <dbReference type="ARBA" id="ARBA00004651"/>
    </source>
</evidence>
<evidence type="ECO:0000256" key="7">
    <source>
        <dbReference type="ARBA" id="ARBA00022989"/>
    </source>
</evidence>
<feature type="transmembrane region" description="Helical" evidence="14">
    <location>
        <begin position="460"/>
        <end position="480"/>
    </location>
</feature>
<keyword evidence="8" id="KW-0915">Sodium</keyword>
<evidence type="ECO:0000256" key="14">
    <source>
        <dbReference type="SAM" id="Phobius"/>
    </source>
</evidence>
<keyword evidence="3" id="KW-0813">Transport</keyword>
<sequence>MISTYLWIEFAIFLIIMIILSVFAARKTKTIEDFAISGANLGPYVLGLSFAATFFSAATFMGYPGYSYAWGYSNLWLFLSLIVAAPLGIIAVGKRIRKINTSQKSLSLPDWLGDYYNSDFLRVGTGLIMLFNVFYIASQFSAGAQIFQNMLGLSYTAGLIIIAVIVIAYVFFGGSYADVYTDAAQAILMVAAGIFVFISGIIFFGNGNINTAFTNITENLASQDASLVEIFNPISNYYGVSAVLGLFIVQFAFSSQPQLFNKVLSLKNPGDLRKMLFTYIFAAATCLLVLFGGLYARVALPDLDVPDQALLEYVAWGLPAFVAALIGVVILAAALSTTDGLFVVMSTVFANDIYRKVLVRRGIMKADEEKMNRTAMMLSRLAVLVVGAAAVIIVLNPPEFIGDFMWIGISGVSAGTLGPILYAVFAKKKASPRAAELSMIIGLVFYLIIVFTGIEQSPQAAGGWATCVGIASMWILASIFKRPDEGEKVTEEEIANVD</sequence>
<comment type="similarity">
    <text evidence="2 13">Belongs to the sodium:solute symporter (SSF) (TC 2.A.21) family.</text>
</comment>
<evidence type="ECO:0000256" key="9">
    <source>
        <dbReference type="ARBA" id="ARBA00023065"/>
    </source>
</evidence>
<dbReference type="EMBL" id="BMEV01000001">
    <property type="protein sequence ID" value="GGH67860.1"/>
    <property type="molecule type" value="Genomic_DNA"/>
</dbReference>
<accession>A0A8J3EJU0</accession>
<dbReference type="GO" id="GO:0005886">
    <property type="term" value="C:plasma membrane"/>
    <property type="evidence" value="ECO:0007669"/>
    <property type="project" value="UniProtKB-SubCell"/>
</dbReference>
<feature type="transmembrane region" description="Helical" evidence="14">
    <location>
        <begin position="184"/>
        <end position="205"/>
    </location>
</feature>
<comment type="subcellular location">
    <subcellularLocation>
        <location evidence="1">Cell membrane</location>
        <topology evidence="1">Multi-pass membrane protein</topology>
    </subcellularLocation>
</comment>
<dbReference type="AlphaFoldDB" id="A0A8J3EJU0"/>
<proteinExistence type="inferred from homology"/>
<evidence type="ECO:0000256" key="5">
    <source>
        <dbReference type="ARBA" id="ARBA00022692"/>
    </source>
</evidence>
<keyword evidence="11" id="KW-0739">Sodium transport</keyword>
<gene>
    <name evidence="15" type="ORF">GCM10010978_00260</name>
</gene>
<feature type="transmembrane region" description="Helical" evidence="14">
    <location>
        <begin position="75"/>
        <end position="93"/>
    </location>
</feature>
<feature type="transmembrane region" description="Helical" evidence="14">
    <location>
        <begin position="153"/>
        <end position="172"/>
    </location>
</feature>
<reference evidence="15" key="2">
    <citation type="submission" date="2020-09" db="EMBL/GenBank/DDBJ databases">
        <authorList>
            <person name="Sun Q."/>
            <person name="Zhou Y."/>
        </authorList>
    </citation>
    <scope>NUCLEOTIDE SEQUENCE</scope>
    <source>
        <strain evidence="15">CGMCC 1.12360</strain>
    </source>
</reference>
<feature type="transmembrane region" description="Helical" evidence="14">
    <location>
        <begin position="44"/>
        <end position="63"/>
    </location>
</feature>
<evidence type="ECO:0000256" key="6">
    <source>
        <dbReference type="ARBA" id="ARBA00022847"/>
    </source>
</evidence>
<evidence type="ECO:0000256" key="8">
    <source>
        <dbReference type="ARBA" id="ARBA00023053"/>
    </source>
</evidence>
<keyword evidence="9" id="KW-0406">Ion transport</keyword>
<dbReference type="GO" id="GO:0006814">
    <property type="term" value="P:sodium ion transport"/>
    <property type="evidence" value="ECO:0007669"/>
    <property type="project" value="UniProtKB-KW"/>
</dbReference>
<reference evidence="15" key="1">
    <citation type="journal article" date="2014" name="Int. J. Syst. Evol. Microbiol.">
        <title>Complete genome sequence of Corynebacterium casei LMG S-19264T (=DSM 44701T), isolated from a smear-ripened cheese.</title>
        <authorList>
            <consortium name="US DOE Joint Genome Institute (JGI-PGF)"/>
            <person name="Walter F."/>
            <person name="Albersmeier A."/>
            <person name="Kalinowski J."/>
            <person name="Ruckert C."/>
        </authorList>
    </citation>
    <scope>NUCLEOTIDE SEQUENCE</scope>
    <source>
        <strain evidence="15">CGMCC 1.12360</strain>
    </source>
</reference>
<comment type="catalytic activity">
    <reaction evidence="12">
        <text>L-proline(in) + Na(+)(in) = L-proline(out) + Na(+)(out)</text>
        <dbReference type="Rhea" id="RHEA:28967"/>
        <dbReference type="ChEBI" id="CHEBI:29101"/>
        <dbReference type="ChEBI" id="CHEBI:60039"/>
    </reaction>
</comment>
<dbReference type="RefSeq" id="WP_188390327.1">
    <property type="nucleotide sequence ID" value="NZ_BMEV01000001.1"/>
</dbReference>
<feature type="transmembrane region" description="Helical" evidence="14">
    <location>
        <begin position="6"/>
        <end position="24"/>
    </location>
</feature>
<evidence type="ECO:0000256" key="4">
    <source>
        <dbReference type="ARBA" id="ARBA00022475"/>
    </source>
</evidence>
<protein>
    <submittedName>
        <fullName evidence="15">Sodium:proline symporter</fullName>
    </submittedName>
</protein>
<name>A0A8J3EJU0_9BACI</name>
<dbReference type="PANTHER" id="PTHR48086:SF3">
    <property type="entry name" value="SODIUM_PROLINE SYMPORTER"/>
    <property type="match status" value="1"/>
</dbReference>
<feature type="transmembrane region" description="Helical" evidence="14">
    <location>
        <begin position="404"/>
        <end position="425"/>
    </location>
</feature>
<evidence type="ECO:0000256" key="2">
    <source>
        <dbReference type="ARBA" id="ARBA00006434"/>
    </source>
</evidence>
<dbReference type="InterPro" id="IPR050277">
    <property type="entry name" value="Sodium:Solute_Symporter"/>
</dbReference>